<keyword evidence="2" id="KW-1185">Reference proteome</keyword>
<evidence type="ECO:0000313" key="1">
    <source>
        <dbReference type="EMBL" id="SFN35755.1"/>
    </source>
</evidence>
<dbReference type="Proteomes" id="UP000242222">
    <property type="component" value="Unassembled WGS sequence"/>
</dbReference>
<dbReference type="RefSeq" id="WP_092877736.1">
    <property type="nucleotide sequence ID" value="NZ_FOVC01000006.1"/>
</dbReference>
<dbReference type="EMBL" id="FOVC01000006">
    <property type="protein sequence ID" value="SFN35755.1"/>
    <property type="molecule type" value="Genomic_DNA"/>
</dbReference>
<organism evidence="1 2">
    <name type="scientific">Izhakiella capsodis</name>
    <dbReference type="NCBI Taxonomy" id="1367852"/>
    <lineage>
        <taxon>Bacteria</taxon>
        <taxon>Pseudomonadati</taxon>
        <taxon>Pseudomonadota</taxon>
        <taxon>Gammaproteobacteria</taxon>
        <taxon>Enterobacterales</taxon>
        <taxon>Erwiniaceae</taxon>
        <taxon>Izhakiella</taxon>
    </lineage>
</organism>
<reference evidence="2" key="1">
    <citation type="submission" date="2016-10" db="EMBL/GenBank/DDBJ databases">
        <authorList>
            <person name="Varghese N."/>
            <person name="Submissions S."/>
        </authorList>
    </citation>
    <scope>NUCLEOTIDE SEQUENCE [LARGE SCALE GENOMIC DNA]</scope>
    <source>
        <strain evidence="2">N6PO6</strain>
    </source>
</reference>
<accession>A0A1I4YCH1</accession>
<evidence type="ECO:0000313" key="2">
    <source>
        <dbReference type="Proteomes" id="UP000242222"/>
    </source>
</evidence>
<sequence length="104" mass="11908">MNVNNYLLKIRAIFFNSSAAAFKSGCRNPEARGFYTNLIKVKNDNARSYLTNVNLSNKKRAELLGKIKKYNRQEYILSLIDKIISTPDESRFKKTTLPDSTVTI</sequence>
<dbReference type="AlphaFoldDB" id="A0A1I4YCH1"/>
<proteinExistence type="predicted"/>
<protein>
    <submittedName>
        <fullName evidence="1">Uncharacterized protein</fullName>
    </submittedName>
</protein>
<gene>
    <name evidence="1" type="ORF">SAMN05216516_10636</name>
</gene>
<name>A0A1I4YCH1_9GAMM</name>